<dbReference type="Gene3D" id="1.10.472.150">
    <property type="entry name" value="Glucose-regulated metallo-peptidase M90, N-terminal domain"/>
    <property type="match status" value="1"/>
</dbReference>
<dbReference type="Pfam" id="PF06167">
    <property type="entry name" value="Peptidase_M90"/>
    <property type="match status" value="1"/>
</dbReference>
<dbReference type="SUPFAM" id="SSF55486">
    <property type="entry name" value="Metalloproteases ('zincins'), catalytic domain"/>
    <property type="match status" value="1"/>
</dbReference>
<dbReference type="PANTHER" id="PTHR30164:SF2">
    <property type="entry name" value="PROTEIN MTFA"/>
    <property type="match status" value="1"/>
</dbReference>
<dbReference type="InterPro" id="IPR024079">
    <property type="entry name" value="MetalloPept_cat_dom_sf"/>
</dbReference>
<dbReference type="EMBL" id="CAFBLP010000002">
    <property type="protein sequence ID" value="CAB4859394.1"/>
    <property type="molecule type" value="Genomic_DNA"/>
</dbReference>
<dbReference type="GO" id="GO:0008237">
    <property type="term" value="F:metallopeptidase activity"/>
    <property type="evidence" value="ECO:0007669"/>
    <property type="project" value="InterPro"/>
</dbReference>
<evidence type="ECO:0000313" key="1">
    <source>
        <dbReference type="EMBL" id="CAB4859394.1"/>
    </source>
</evidence>
<dbReference type="InterPro" id="IPR042252">
    <property type="entry name" value="MtfA_N"/>
</dbReference>
<gene>
    <name evidence="1" type="ORF">UFOPK3376_00171</name>
</gene>
<name>A0A6J7CRA9_9ZZZZ</name>
<dbReference type="Gene3D" id="3.40.390.10">
    <property type="entry name" value="Collagenase (Catalytic Domain)"/>
    <property type="match status" value="1"/>
</dbReference>
<dbReference type="AlphaFoldDB" id="A0A6J7CRA9"/>
<dbReference type="InterPro" id="IPR010384">
    <property type="entry name" value="MtfA_fam"/>
</dbReference>
<reference evidence="1" key="1">
    <citation type="submission" date="2020-05" db="EMBL/GenBank/DDBJ databases">
        <authorList>
            <person name="Chiriac C."/>
            <person name="Salcher M."/>
            <person name="Ghai R."/>
            <person name="Kavagutti S V."/>
        </authorList>
    </citation>
    <scope>NUCLEOTIDE SEQUENCE</scope>
</reference>
<dbReference type="GO" id="GO:0005829">
    <property type="term" value="C:cytosol"/>
    <property type="evidence" value="ECO:0007669"/>
    <property type="project" value="TreeGrafter"/>
</dbReference>
<protein>
    <submittedName>
        <fullName evidence="1">Unannotated protein</fullName>
    </submittedName>
</protein>
<proteinExistence type="predicted"/>
<sequence length="256" mass="28853">MRFETRRKRRRREALDRPFPAEWRRILAERWSLWHSFRVDERDRLEAMTKVFIADKRWEAANGFRLTDEMRVLIAAQACLLVLNLDVDYYRGVGSIIVHPTTVVLSGPRATDTSGIVSSGAFPVQGQAQYDGPVTIAWDAVSFEARHPGRSGNVVLHEFAHKLDMLDGTVDGTPPLVDAQSRQRWIQVCTSEYEALQAGTAGSLIRDYGTVNPGEFFAVATEVFFCQPLEMRAEKPDLYGVLAGFYRQDPASRMGG</sequence>
<dbReference type="CDD" id="cd20169">
    <property type="entry name" value="Peptidase_M90_mtfA"/>
    <property type="match status" value="1"/>
</dbReference>
<dbReference type="GO" id="GO:0004177">
    <property type="term" value="F:aminopeptidase activity"/>
    <property type="evidence" value="ECO:0007669"/>
    <property type="project" value="TreeGrafter"/>
</dbReference>
<organism evidence="1">
    <name type="scientific">freshwater metagenome</name>
    <dbReference type="NCBI Taxonomy" id="449393"/>
    <lineage>
        <taxon>unclassified sequences</taxon>
        <taxon>metagenomes</taxon>
        <taxon>ecological metagenomes</taxon>
    </lineage>
</organism>
<accession>A0A6J7CRA9</accession>
<dbReference type="PANTHER" id="PTHR30164">
    <property type="entry name" value="MTFA PEPTIDASE"/>
    <property type="match status" value="1"/>
</dbReference>